<evidence type="ECO:0000313" key="1">
    <source>
        <dbReference type="EMBL" id="SHK00562.1"/>
    </source>
</evidence>
<sequence length="81" mass="9448">MSACVTGKNCYHSQAEGEQALIENRIRYHHSDDAGPQNIYLCDDCGSYHFTSRGPMNEVLRDQLDYIKKQRVARDWESRLR</sequence>
<reference evidence="2" key="1">
    <citation type="submission" date="2016-11" db="EMBL/GenBank/DDBJ databases">
        <authorList>
            <person name="Varghese N."/>
            <person name="Submissions S."/>
        </authorList>
    </citation>
    <scope>NUCLEOTIDE SEQUENCE [LARGE SCALE GENOMIC DNA]</scope>
    <source>
        <strain evidence="2">DSM 26134</strain>
    </source>
</reference>
<dbReference type="AlphaFoldDB" id="A0A1M6NY34"/>
<proteinExistence type="predicted"/>
<evidence type="ECO:0000313" key="2">
    <source>
        <dbReference type="Proteomes" id="UP000184474"/>
    </source>
</evidence>
<accession>A0A1M6NY34</accession>
<dbReference type="Proteomes" id="UP000184474">
    <property type="component" value="Unassembled WGS sequence"/>
</dbReference>
<dbReference type="STRING" id="156994.SAMN04488028_102462"/>
<gene>
    <name evidence="1" type="ORF">SAMN04488028_102462</name>
</gene>
<name>A0A1M6NY34_REIAG</name>
<organism evidence="1 2">
    <name type="scientific">Reichenbachiella agariperforans</name>
    <dbReference type="NCBI Taxonomy" id="156994"/>
    <lineage>
        <taxon>Bacteria</taxon>
        <taxon>Pseudomonadati</taxon>
        <taxon>Bacteroidota</taxon>
        <taxon>Cytophagia</taxon>
        <taxon>Cytophagales</taxon>
        <taxon>Reichenbachiellaceae</taxon>
        <taxon>Reichenbachiella</taxon>
    </lineage>
</organism>
<dbReference type="EMBL" id="FRAA01000002">
    <property type="protein sequence ID" value="SHK00562.1"/>
    <property type="molecule type" value="Genomic_DNA"/>
</dbReference>
<dbReference type="RefSeq" id="WP_073121478.1">
    <property type="nucleotide sequence ID" value="NZ_FRAA01000002.1"/>
</dbReference>
<protein>
    <submittedName>
        <fullName evidence="1">Uncharacterized protein</fullName>
    </submittedName>
</protein>
<keyword evidence="2" id="KW-1185">Reference proteome</keyword>